<organism evidence="1 2">
    <name type="scientific">Penicillium subrubescens</name>
    <dbReference type="NCBI Taxonomy" id="1316194"/>
    <lineage>
        <taxon>Eukaryota</taxon>
        <taxon>Fungi</taxon>
        <taxon>Dikarya</taxon>
        <taxon>Ascomycota</taxon>
        <taxon>Pezizomycotina</taxon>
        <taxon>Eurotiomycetes</taxon>
        <taxon>Eurotiomycetidae</taxon>
        <taxon>Eurotiales</taxon>
        <taxon>Aspergillaceae</taxon>
        <taxon>Penicillium</taxon>
    </lineage>
</organism>
<sequence length="77" mass="8604">MVRKEPIRLKETKREYSKVTGFVKRPPDAPKGVLQSLLTRVSAFVGILSVIGQKTFFAQQDEATKELAKSSKRGGLR</sequence>
<gene>
    <name evidence="1" type="ORF">PENSUB_1783</name>
</gene>
<reference evidence="1 2" key="1">
    <citation type="submission" date="2016-10" db="EMBL/GenBank/DDBJ databases">
        <title>Genome sequence of the ascomycete fungus Penicillium subrubescens.</title>
        <authorList>
            <person name="De Vries R.P."/>
            <person name="Peng M."/>
            <person name="Dilokpimol A."/>
            <person name="Hilden K."/>
            <person name="Makela M.R."/>
            <person name="Grigoriev I."/>
            <person name="Riley R."/>
            <person name="Granchi Z."/>
        </authorList>
    </citation>
    <scope>NUCLEOTIDE SEQUENCE [LARGE SCALE GENOMIC DNA]</scope>
    <source>
        <strain evidence="1 2">CBS 132785</strain>
    </source>
</reference>
<dbReference type="EMBL" id="MNBE01000183">
    <property type="protein sequence ID" value="OKP12690.1"/>
    <property type="molecule type" value="Genomic_DNA"/>
</dbReference>
<name>A0A1Q5UJP5_9EURO</name>
<evidence type="ECO:0000313" key="2">
    <source>
        <dbReference type="Proteomes" id="UP000186955"/>
    </source>
</evidence>
<keyword evidence="2" id="KW-1185">Reference proteome</keyword>
<proteinExistence type="predicted"/>
<accession>A0A1Q5UJP5</accession>
<dbReference type="AlphaFoldDB" id="A0A1Q5UJP5"/>
<protein>
    <submittedName>
        <fullName evidence="1">Uncharacterized protein</fullName>
    </submittedName>
</protein>
<dbReference type="Proteomes" id="UP000186955">
    <property type="component" value="Unassembled WGS sequence"/>
</dbReference>
<evidence type="ECO:0000313" key="1">
    <source>
        <dbReference type="EMBL" id="OKP12690.1"/>
    </source>
</evidence>
<comment type="caution">
    <text evidence="1">The sequence shown here is derived from an EMBL/GenBank/DDBJ whole genome shotgun (WGS) entry which is preliminary data.</text>
</comment>